<gene>
    <name evidence="3" type="ORF">SAMN04488514_1331</name>
</gene>
<proteinExistence type="predicted"/>
<evidence type="ECO:0000256" key="1">
    <source>
        <dbReference type="SAM" id="Phobius"/>
    </source>
</evidence>
<feature type="transmembrane region" description="Helical" evidence="1">
    <location>
        <begin position="134"/>
        <end position="152"/>
    </location>
</feature>
<evidence type="ECO:0000313" key="3">
    <source>
        <dbReference type="EMBL" id="SDN14253.1"/>
    </source>
</evidence>
<evidence type="ECO:0000259" key="2">
    <source>
        <dbReference type="Pfam" id="PF07635"/>
    </source>
</evidence>
<dbReference type="PANTHER" id="PTHR35889">
    <property type="entry name" value="CYCLOINULO-OLIGOSACCHARIDE FRUCTANOTRANSFERASE-RELATED"/>
    <property type="match status" value="1"/>
</dbReference>
<organism evidence="3 4">
    <name type="scientific">Kriegella aquimaris</name>
    <dbReference type="NCBI Taxonomy" id="192904"/>
    <lineage>
        <taxon>Bacteria</taxon>
        <taxon>Pseudomonadati</taxon>
        <taxon>Bacteroidota</taxon>
        <taxon>Flavobacteriia</taxon>
        <taxon>Flavobacteriales</taxon>
        <taxon>Flavobacteriaceae</taxon>
        <taxon>Kriegella</taxon>
    </lineage>
</organism>
<dbReference type="EMBL" id="FNGV01000033">
    <property type="protein sequence ID" value="SDN14253.1"/>
    <property type="molecule type" value="Genomic_DNA"/>
</dbReference>
<feature type="transmembrane region" description="Helical" evidence="1">
    <location>
        <begin position="103"/>
        <end position="122"/>
    </location>
</feature>
<accession>A0A1G9Z0I6</accession>
<dbReference type="STRING" id="192904.SAMN04488514_1331"/>
<dbReference type="InterPro" id="IPR011429">
    <property type="entry name" value="Cyt_c_Planctomycete-type"/>
</dbReference>
<reference evidence="3 4" key="1">
    <citation type="submission" date="2016-10" db="EMBL/GenBank/DDBJ databases">
        <authorList>
            <person name="de Groot N.N."/>
        </authorList>
    </citation>
    <scope>NUCLEOTIDE SEQUENCE [LARGE SCALE GENOMIC DNA]</scope>
    <source>
        <strain evidence="3 4">DSM 19886</strain>
    </source>
</reference>
<feature type="transmembrane region" description="Helical" evidence="1">
    <location>
        <begin position="72"/>
        <end position="91"/>
    </location>
</feature>
<dbReference type="PANTHER" id="PTHR35889:SF3">
    <property type="entry name" value="F-BOX DOMAIN-CONTAINING PROTEIN"/>
    <property type="match status" value="1"/>
</dbReference>
<protein>
    <submittedName>
        <fullName evidence="3">Uncharacterized membrane protein</fullName>
    </submittedName>
</protein>
<keyword evidence="4" id="KW-1185">Reference proteome</keyword>
<keyword evidence="1" id="KW-1133">Transmembrane helix</keyword>
<dbReference type="SUPFAM" id="SSF52047">
    <property type="entry name" value="RNI-like"/>
    <property type="match status" value="1"/>
</dbReference>
<feature type="transmembrane region" description="Helical" evidence="1">
    <location>
        <begin position="12"/>
        <end position="32"/>
    </location>
</feature>
<feature type="non-terminal residue" evidence="3">
    <location>
        <position position="479"/>
    </location>
</feature>
<name>A0A1G9Z0I6_9FLAO</name>
<evidence type="ECO:0000313" key="4">
    <source>
        <dbReference type="Proteomes" id="UP000199440"/>
    </source>
</evidence>
<keyword evidence="1" id="KW-0472">Membrane</keyword>
<keyword evidence="1" id="KW-0812">Transmembrane</keyword>
<feature type="domain" description="Cytochrome C Planctomycete-type" evidence="2">
    <location>
        <begin position="192"/>
        <end position="251"/>
    </location>
</feature>
<dbReference type="Proteomes" id="UP000199440">
    <property type="component" value="Unassembled WGS sequence"/>
</dbReference>
<feature type="transmembrane region" description="Helical" evidence="1">
    <location>
        <begin position="44"/>
        <end position="65"/>
    </location>
</feature>
<dbReference type="Pfam" id="PF07635">
    <property type="entry name" value="PSCyt1"/>
    <property type="match status" value="1"/>
</dbReference>
<sequence length="479" mass="52655">MASTTKKDRRVDLLIFGLSVFLVFCLIFESFLQLPDLVAWLGRWHPLILHFPIVLLLIAAFLGLTGKNVPRALLAVATVTALVTAISGFFLGKEAMEKGDLLFWHQWLGAGTALVAAVWYWLDGAGFGKTVYTKALQGLLVILVGFTGHYGGMVTHGENFLALPNEKDMDGPIPDNPLIYQHVVARILKNNCVSCHNPNKQKGELLMTNLDGLLKGGESGSTMVPGDPEKSEIIKRLHLPLADEEHMPPEGEKPLNAKEILILERWIALGASDTVRLDHLGANEPLAALIREMMVPDPMEKWAKLPKVADSTIQRLSSDYLTIGRIAGSTDALHVNMYKPPTYDPRLILDLKAISKNIVQMDLSGLPIGEKEMGLVATCENLEWLEVDRTPINDAQIQNLKNLSNLHTLKVYGTDIGDQSIAVFKNLVKLKSLYLWDTNISEVALQELRKASPVLLIDNGIDSAVQPFFVGADSIPKAG</sequence>
<dbReference type="AlphaFoldDB" id="A0A1G9Z0I6"/>
<dbReference type="OrthoDB" id="1099022at2"/>
<dbReference type="InterPro" id="IPR032675">
    <property type="entry name" value="LRR_dom_sf"/>
</dbReference>
<dbReference type="Gene3D" id="3.80.10.10">
    <property type="entry name" value="Ribonuclease Inhibitor"/>
    <property type="match status" value="1"/>
</dbReference>